<keyword evidence="1" id="KW-0812">Transmembrane</keyword>
<organism evidence="2 3">
    <name type="scientific">Microbispora amethystogenes</name>
    <dbReference type="NCBI Taxonomy" id="1427754"/>
    <lineage>
        <taxon>Bacteria</taxon>
        <taxon>Bacillati</taxon>
        <taxon>Actinomycetota</taxon>
        <taxon>Actinomycetes</taxon>
        <taxon>Streptosporangiales</taxon>
        <taxon>Streptosporangiaceae</taxon>
        <taxon>Microbispora</taxon>
    </lineage>
</organism>
<keyword evidence="1" id="KW-1133">Transmembrane helix</keyword>
<keyword evidence="3" id="KW-1185">Reference proteome</keyword>
<accession>A0ABQ4FJM3</accession>
<reference evidence="2 3" key="1">
    <citation type="submission" date="2021-01" db="EMBL/GenBank/DDBJ databases">
        <title>Whole genome shotgun sequence of Microbispora amethystogenes NBRC 101907.</title>
        <authorList>
            <person name="Komaki H."/>
            <person name="Tamura T."/>
        </authorList>
    </citation>
    <scope>NUCLEOTIDE SEQUENCE [LARGE SCALE GENOMIC DNA]</scope>
    <source>
        <strain evidence="2 3">NBRC 101907</strain>
    </source>
</reference>
<comment type="caution">
    <text evidence="2">The sequence shown here is derived from an EMBL/GenBank/DDBJ whole genome shotgun (WGS) entry which is preliminary data.</text>
</comment>
<gene>
    <name evidence="2" type="ORF">Mam01_51900</name>
</gene>
<dbReference type="Proteomes" id="UP000651728">
    <property type="component" value="Unassembled WGS sequence"/>
</dbReference>
<evidence type="ECO:0000313" key="3">
    <source>
        <dbReference type="Proteomes" id="UP000651728"/>
    </source>
</evidence>
<name>A0ABQ4FJM3_9ACTN</name>
<protein>
    <submittedName>
        <fullName evidence="2">Uncharacterized protein</fullName>
    </submittedName>
</protein>
<dbReference type="EMBL" id="BOOB01000041">
    <property type="protein sequence ID" value="GIH35026.1"/>
    <property type="molecule type" value="Genomic_DNA"/>
</dbReference>
<proteinExistence type="predicted"/>
<keyword evidence="1" id="KW-0472">Membrane</keyword>
<evidence type="ECO:0000313" key="2">
    <source>
        <dbReference type="EMBL" id="GIH35026.1"/>
    </source>
</evidence>
<evidence type="ECO:0000256" key="1">
    <source>
        <dbReference type="SAM" id="Phobius"/>
    </source>
</evidence>
<sequence>MGPGLGPEPPCSPPRYTASMALVVPVVPLLAWISVLAVPAVPGLIARTVLMPPPVGAYAASRAVAGVGNWSTAREEAACARVPDGGPADGRADGCAVGCADGRVVGCAEGRGDGVGQVA</sequence>
<feature type="transmembrane region" description="Helical" evidence="1">
    <location>
        <begin position="20"/>
        <end position="41"/>
    </location>
</feature>